<proteinExistence type="predicted"/>
<protein>
    <submittedName>
        <fullName evidence="2">Phage portal protein, lambda family</fullName>
    </submittedName>
</protein>
<dbReference type="STRING" id="1770053.SAMN05216551_1312"/>
<dbReference type="GO" id="GO:0019068">
    <property type="term" value="P:virion assembly"/>
    <property type="evidence" value="ECO:0007669"/>
    <property type="project" value="InterPro"/>
</dbReference>
<dbReference type="EMBL" id="FNLO01000031">
    <property type="protein sequence ID" value="SDV51708.1"/>
    <property type="molecule type" value="Genomic_DNA"/>
</dbReference>
<reference evidence="3" key="1">
    <citation type="submission" date="2016-09" db="EMBL/GenBank/DDBJ databases">
        <authorList>
            <person name="Varghese N."/>
            <person name="Submissions S."/>
        </authorList>
    </citation>
    <scope>NUCLEOTIDE SEQUENCE [LARGE SCALE GENOMIC DNA]</scope>
    <source>
        <strain evidence="3">JS23</strain>
    </source>
</reference>
<name>A0A1H2PWH9_9BURK</name>
<dbReference type="RefSeq" id="WP_139169812.1">
    <property type="nucleotide sequence ID" value="NZ_FNLO01000031.1"/>
</dbReference>
<dbReference type="Proteomes" id="UP000243719">
    <property type="component" value="Unassembled WGS sequence"/>
</dbReference>
<keyword evidence="3" id="KW-1185">Reference proteome</keyword>
<dbReference type="AlphaFoldDB" id="A0A1H2PWH9"/>
<evidence type="ECO:0000256" key="1">
    <source>
        <dbReference type="SAM" id="MobiDB-lite"/>
    </source>
</evidence>
<sequence>AAPMAGNGYEEHCRIELRAIAAACDLTYEQFTGDYSQVNFTSGRLAKMEFKRIVEQEQWLIFIPLFLNCVADRFVSVAYVAGLTKKAVCARDWTAPRIEMTDPLKEVKALIALIDAGLISRQEGQRQLGYDVETMNDEIATDPPPKTRTANRRTPATNT</sequence>
<feature type="region of interest" description="Disordered" evidence="1">
    <location>
        <begin position="136"/>
        <end position="159"/>
    </location>
</feature>
<accession>A0A1H2PWH9</accession>
<dbReference type="GO" id="GO:0005198">
    <property type="term" value="F:structural molecule activity"/>
    <property type="evidence" value="ECO:0007669"/>
    <property type="project" value="InterPro"/>
</dbReference>
<evidence type="ECO:0000313" key="3">
    <source>
        <dbReference type="Proteomes" id="UP000243719"/>
    </source>
</evidence>
<dbReference type="Pfam" id="PF05136">
    <property type="entry name" value="Phage_portal_2"/>
    <property type="match status" value="1"/>
</dbReference>
<evidence type="ECO:0000313" key="2">
    <source>
        <dbReference type="EMBL" id="SDV51708.1"/>
    </source>
</evidence>
<organism evidence="2 3">
    <name type="scientific">Chitinasiproducens palmae</name>
    <dbReference type="NCBI Taxonomy" id="1770053"/>
    <lineage>
        <taxon>Bacteria</taxon>
        <taxon>Pseudomonadati</taxon>
        <taxon>Pseudomonadota</taxon>
        <taxon>Betaproteobacteria</taxon>
        <taxon>Burkholderiales</taxon>
        <taxon>Burkholderiaceae</taxon>
        <taxon>Chitinasiproducens</taxon>
    </lineage>
</organism>
<feature type="non-terminal residue" evidence="2">
    <location>
        <position position="1"/>
    </location>
</feature>
<dbReference type="InterPro" id="IPR006429">
    <property type="entry name" value="Phage_lambda_portal"/>
</dbReference>
<dbReference type="OrthoDB" id="622132at2"/>
<gene>
    <name evidence="2" type="ORF">SAMN05216551_1312</name>
</gene>